<reference evidence="2" key="1">
    <citation type="journal article" date="2021" name="PeerJ">
        <title>Extensive microbial diversity within the chicken gut microbiome revealed by metagenomics and culture.</title>
        <authorList>
            <person name="Gilroy R."/>
            <person name="Ravi A."/>
            <person name="Getino M."/>
            <person name="Pursley I."/>
            <person name="Horton D.L."/>
            <person name="Alikhan N.F."/>
            <person name="Baker D."/>
            <person name="Gharbi K."/>
            <person name="Hall N."/>
            <person name="Watson M."/>
            <person name="Adriaenssens E.M."/>
            <person name="Foster-Nyarko E."/>
            <person name="Jarju S."/>
            <person name="Secka A."/>
            <person name="Antonio M."/>
            <person name="Oren A."/>
            <person name="Chaudhuri R.R."/>
            <person name="La Ragione R."/>
            <person name="Hildebrand F."/>
            <person name="Pallen M.J."/>
        </authorList>
    </citation>
    <scope>NUCLEOTIDE SEQUENCE</scope>
    <source>
        <strain evidence="2">CHK186-1790</strain>
    </source>
</reference>
<evidence type="ECO:0000256" key="1">
    <source>
        <dbReference type="SAM" id="MobiDB-lite"/>
    </source>
</evidence>
<name>A0A9D2T0H2_9FIRM</name>
<proteinExistence type="predicted"/>
<gene>
    <name evidence="2" type="ORF">H9701_03425</name>
</gene>
<feature type="region of interest" description="Disordered" evidence="1">
    <location>
        <begin position="134"/>
        <end position="153"/>
    </location>
</feature>
<dbReference type="Proteomes" id="UP000823882">
    <property type="component" value="Unassembled WGS sequence"/>
</dbReference>
<sequence>MEPVPAALEALRARYAALLEEVSGAEAQTDRNGLLSHIFSGHSYHPGLDGVMQTYGPALDAALGELLAALETLPPEEAVEPAQEALELLLFYPRPGRLSEELVLVAFEGKGAALLPWLPAPVRAELAQRYRRRTPPGQMLPNQKKLWKALSRS</sequence>
<accession>A0A9D2T0H2</accession>
<comment type="caution">
    <text evidence="2">The sequence shown here is derived from an EMBL/GenBank/DDBJ whole genome shotgun (WGS) entry which is preliminary data.</text>
</comment>
<reference evidence="2" key="2">
    <citation type="submission" date="2021-04" db="EMBL/GenBank/DDBJ databases">
        <authorList>
            <person name="Gilroy R."/>
        </authorList>
    </citation>
    <scope>NUCLEOTIDE SEQUENCE</scope>
    <source>
        <strain evidence="2">CHK186-1790</strain>
    </source>
</reference>
<dbReference type="AlphaFoldDB" id="A0A9D2T0H2"/>
<evidence type="ECO:0000313" key="3">
    <source>
        <dbReference type="Proteomes" id="UP000823882"/>
    </source>
</evidence>
<evidence type="ECO:0000313" key="2">
    <source>
        <dbReference type="EMBL" id="HJC40590.1"/>
    </source>
</evidence>
<dbReference type="EMBL" id="DWWJ01000067">
    <property type="protein sequence ID" value="HJC40590.1"/>
    <property type="molecule type" value="Genomic_DNA"/>
</dbReference>
<protein>
    <submittedName>
        <fullName evidence="2">Uncharacterized protein</fullName>
    </submittedName>
</protein>
<organism evidence="2 3">
    <name type="scientific">Candidatus Intestinimonas pullistercoris</name>
    <dbReference type="NCBI Taxonomy" id="2838623"/>
    <lineage>
        <taxon>Bacteria</taxon>
        <taxon>Bacillati</taxon>
        <taxon>Bacillota</taxon>
        <taxon>Clostridia</taxon>
        <taxon>Eubacteriales</taxon>
        <taxon>Intestinimonas</taxon>
    </lineage>
</organism>